<proteinExistence type="predicted"/>
<organism evidence="2 3">
    <name type="scientific">Clostridium rhizosphaerae</name>
    <dbReference type="NCBI Taxonomy" id="2803861"/>
    <lineage>
        <taxon>Bacteria</taxon>
        <taxon>Bacillati</taxon>
        <taxon>Bacillota</taxon>
        <taxon>Clostridia</taxon>
        <taxon>Eubacteriales</taxon>
        <taxon>Clostridiaceae</taxon>
        <taxon>Clostridium</taxon>
    </lineage>
</organism>
<feature type="transmembrane region" description="Helical" evidence="1">
    <location>
        <begin position="12"/>
        <end position="31"/>
    </location>
</feature>
<dbReference type="InterPro" id="IPR028994">
    <property type="entry name" value="Integrin_alpha_N"/>
</dbReference>
<keyword evidence="1" id="KW-0472">Membrane</keyword>
<dbReference type="EMBL" id="JAESWC010000002">
    <property type="protein sequence ID" value="MBL4935728.1"/>
    <property type="molecule type" value="Genomic_DNA"/>
</dbReference>
<dbReference type="SUPFAM" id="SSF69318">
    <property type="entry name" value="Integrin alpha N-terminal domain"/>
    <property type="match status" value="1"/>
</dbReference>
<evidence type="ECO:0000256" key="1">
    <source>
        <dbReference type="SAM" id="Phobius"/>
    </source>
</evidence>
<reference evidence="2 3" key="1">
    <citation type="submission" date="2021-01" db="EMBL/GenBank/DDBJ databases">
        <title>Genome public.</title>
        <authorList>
            <person name="Liu C."/>
            <person name="Sun Q."/>
        </authorList>
    </citation>
    <scope>NUCLEOTIDE SEQUENCE [LARGE SCALE GENOMIC DNA]</scope>
    <source>
        <strain evidence="2 3">YIM B02515</strain>
    </source>
</reference>
<keyword evidence="1" id="KW-0812">Transmembrane</keyword>
<evidence type="ECO:0000313" key="2">
    <source>
        <dbReference type="EMBL" id="MBL4935728.1"/>
    </source>
</evidence>
<protein>
    <submittedName>
        <fullName evidence="2">VCBS repeat-containing protein</fullName>
    </submittedName>
</protein>
<comment type="caution">
    <text evidence="2">The sequence shown here is derived from an EMBL/GenBank/DDBJ whole genome shotgun (WGS) entry which is preliminary data.</text>
</comment>
<accession>A0ABS1T8R2</accession>
<dbReference type="RefSeq" id="WP_202748320.1">
    <property type="nucleotide sequence ID" value="NZ_JAESWC010000002.1"/>
</dbReference>
<evidence type="ECO:0000313" key="3">
    <source>
        <dbReference type="Proteomes" id="UP000632377"/>
    </source>
</evidence>
<dbReference type="Proteomes" id="UP000632377">
    <property type="component" value="Unassembled WGS sequence"/>
</dbReference>
<keyword evidence="3" id="KW-1185">Reference proteome</keyword>
<name>A0ABS1T8R2_9CLOT</name>
<sequence length="316" mass="36017">MKLRVIFLKKKHIYYAVLTSIILILLIILLLTKKTTPTFNTLVANNKLVQADLNGDGKRDILYIKTEKDKYYMEVNTGEKSLYLEPDKKLPTSGTYDEFNPLKVTLMDITRDKTPEIFIQSAQKETPVQHVFLWNNGGFQDIFCSSNSIIGFADVSNNKTPKFLSGKLTANKIEIATYMYMHDKKKLENVVFNYKDNFMGRDSIFSLIKYIEALPGSEGNKPSNIFYPGLSGQDISVIGKLSGENNTYIFQNCVFKDNKSDKNGEISEIIWTLNFKAVSNISKDKIKNYALNVTLKPQGKADENNYYKVNSINLEQ</sequence>
<keyword evidence="1" id="KW-1133">Transmembrane helix</keyword>
<gene>
    <name evidence="2" type="ORF">JK636_08150</name>
</gene>